<feature type="compositionally biased region" description="Low complexity" evidence="1">
    <location>
        <begin position="268"/>
        <end position="278"/>
    </location>
</feature>
<organism evidence="2 3">
    <name type="scientific">Streptomyces rubradiris</name>
    <name type="common">Streptomyces achromogenes subsp. rubradiris</name>
    <dbReference type="NCBI Taxonomy" id="285531"/>
    <lineage>
        <taxon>Bacteria</taxon>
        <taxon>Bacillati</taxon>
        <taxon>Actinomycetota</taxon>
        <taxon>Actinomycetes</taxon>
        <taxon>Kitasatosporales</taxon>
        <taxon>Streptomycetaceae</taxon>
        <taxon>Streptomyces</taxon>
    </lineage>
</organism>
<name>A0ABQ3RDQ4_STRRR</name>
<feature type="region of interest" description="Disordered" evidence="1">
    <location>
        <begin position="255"/>
        <end position="278"/>
    </location>
</feature>
<evidence type="ECO:0000313" key="2">
    <source>
        <dbReference type="EMBL" id="GHI53993.1"/>
    </source>
</evidence>
<dbReference type="EMBL" id="BNEA01000015">
    <property type="protein sequence ID" value="GHI53993.1"/>
    <property type="molecule type" value="Genomic_DNA"/>
</dbReference>
<reference evidence="3" key="1">
    <citation type="submission" date="2023-07" db="EMBL/GenBank/DDBJ databases">
        <title>Whole genome shotgun sequence of Streptomyces achromogenes subsp. rubradiris NBRC 14000.</title>
        <authorList>
            <person name="Komaki H."/>
            <person name="Tamura T."/>
        </authorList>
    </citation>
    <scope>NUCLEOTIDE SEQUENCE [LARGE SCALE GENOMIC DNA]</scope>
    <source>
        <strain evidence="3">NBRC 14000</strain>
    </source>
</reference>
<sequence>MTTPPDPDTPLFDVAAPAALTPVERLLALADLYTQHNDAIDLLFAGRALLPEDAYVSSSHRLERETLAGIKTVRQQSLPAVEPVTSAVVRLKQTAYLAGGATRYLTAARQARPTDDAEPTHPDPRRGFGQYLRLARELTTLAPATIVASAAQIATRLPQRARSTTTVPGLDTAQRGALLEVAQGHVAVTDQYGQRAYGHSVPVPVDVLRQLEAQGLVERQSTTVPPLFPGGSSRDRVRLTTLGTCVLSTVIDTPHIPSPPAASPVPAPATVSTARARR</sequence>
<protein>
    <submittedName>
        <fullName evidence="2">Uncharacterized protein</fullName>
    </submittedName>
</protein>
<accession>A0ABQ3RDQ4</accession>
<feature type="compositionally biased region" description="Pro residues" evidence="1">
    <location>
        <begin position="256"/>
        <end position="267"/>
    </location>
</feature>
<keyword evidence="3" id="KW-1185">Reference proteome</keyword>
<gene>
    <name evidence="2" type="ORF">Srubr_38390</name>
</gene>
<proteinExistence type="predicted"/>
<comment type="caution">
    <text evidence="2">The sequence shown here is derived from an EMBL/GenBank/DDBJ whole genome shotgun (WGS) entry which is preliminary data.</text>
</comment>
<dbReference type="Proteomes" id="UP000646738">
    <property type="component" value="Unassembled WGS sequence"/>
</dbReference>
<evidence type="ECO:0000313" key="3">
    <source>
        <dbReference type="Proteomes" id="UP000646738"/>
    </source>
</evidence>
<dbReference type="RefSeq" id="WP_189999525.1">
    <property type="nucleotide sequence ID" value="NZ_BNCB01000030.1"/>
</dbReference>
<evidence type="ECO:0000256" key="1">
    <source>
        <dbReference type="SAM" id="MobiDB-lite"/>
    </source>
</evidence>